<dbReference type="Proteomes" id="UP000585474">
    <property type="component" value="Unassembled WGS sequence"/>
</dbReference>
<dbReference type="InterPro" id="IPR027417">
    <property type="entry name" value="P-loop_NTPase"/>
</dbReference>
<dbReference type="Pfam" id="PF13481">
    <property type="entry name" value="AAA_25"/>
    <property type="match status" value="1"/>
</dbReference>
<dbReference type="PRINTS" id="PR01874">
    <property type="entry name" value="DNAREPAIRADA"/>
</dbReference>
<dbReference type="PANTHER" id="PTHR32472">
    <property type="entry name" value="DNA REPAIR PROTEIN RADA"/>
    <property type="match status" value="1"/>
</dbReference>
<gene>
    <name evidence="3" type="ORF">Acr_11g0014050</name>
</gene>
<dbReference type="PROSITE" id="PS50162">
    <property type="entry name" value="RECA_2"/>
    <property type="match status" value="1"/>
</dbReference>
<comment type="caution">
    <text evidence="3">The sequence shown here is derived from an EMBL/GenBank/DDBJ whole genome shotgun (WGS) entry which is preliminary data.</text>
</comment>
<dbReference type="PROSITE" id="PS51257">
    <property type="entry name" value="PROKAR_LIPOPROTEIN"/>
    <property type="match status" value="1"/>
</dbReference>
<feature type="region of interest" description="Disordered" evidence="1">
    <location>
        <begin position="52"/>
        <end position="166"/>
    </location>
</feature>
<dbReference type="InterPro" id="IPR020588">
    <property type="entry name" value="RecA_ATP-bd"/>
</dbReference>
<dbReference type="AlphaFoldDB" id="A0A7J0FFX9"/>
<feature type="domain" description="RecA family profile 1" evidence="2">
    <location>
        <begin position="276"/>
        <end position="581"/>
    </location>
</feature>
<name>A0A7J0FFX9_9ERIC</name>
<dbReference type="GO" id="GO:0003677">
    <property type="term" value="F:DNA binding"/>
    <property type="evidence" value="ECO:0007669"/>
    <property type="project" value="InterPro"/>
</dbReference>
<feature type="compositionally biased region" description="Basic and acidic residues" evidence="1">
    <location>
        <begin position="153"/>
        <end position="166"/>
    </location>
</feature>
<dbReference type="GO" id="GO:0000725">
    <property type="term" value="P:recombinational repair"/>
    <property type="evidence" value="ECO:0007669"/>
    <property type="project" value="TreeGrafter"/>
</dbReference>
<keyword evidence="4" id="KW-1185">Reference proteome</keyword>
<evidence type="ECO:0000256" key="1">
    <source>
        <dbReference type="SAM" id="MobiDB-lite"/>
    </source>
</evidence>
<accession>A0A7J0FFX9</accession>
<dbReference type="GO" id="GO:0140664">
    <property type="term" value="F:ATP-dependent DNA damage sensor activity"/>
    <property type="evidence" value="ECO:0007669"/>
    <property type="project" value="InterPro"/>
</dbReference>
<evidence type="ECO:0000313" key="4">
    <source>
        <dbReference type="Proteomes" id="UP000585474"/>
    </source>
</evidence>
<dbReference type="OrthoDB" id="41505at2759"/>
<organism evidence="3 4">
    <name type="scientific">Actinidia rufa</name>
    <dbReference type="NCBI Taxonomy" id="165716"/>
    <lineage>
        <taxon>Eukaryota</taxon>
        <taxon>Viridiplantae</taxon>
        <taxon>Streptophyta</taxon>
        <taxon>Embryophyta</taxon>
        <taxon>Tracheophyta</taxon>
        <taxon>Spermatophyta</taxon>
        <taxon>Magnoliopsida</taxon>
        <taxon>eudicotyledons</taxon>
        <taxon>Gunneridae</taxon>
        <taxon>Pentapetalae</taxon>
        <taxon>asterids</taxon>
        <taxon>Ericales</taxon>
        <taxon>Actinidiaceae</taxon>
        <taxon>Actinidia</taxon>
    </lineage>
</organism>
<feature type="compositionally biased region" description="Basic and acidic residues" evidence="1">
    <location>
        <begin position="114"/>
        <end position="127"/>
    </location>
</feature>
<evidence type="ECO:0000313" key="3">
    <source>
        <dbReference type="EMBL" id="GFY97099.1"/>
    </source>
</evidence>
<dbReference type="Gene3D" id="3.40.50.300">
    <property type="entry name" value="P-loop containing nucleotide triphosphate hydrolases"/>
    <property type="match status" value="2"/>
</dbReference>
<reference evidence="3 4" key="1">
    <citation type="submission" date="2019-07" db="EMBL/GenBank/DDBJ databases">
        <title>De Novo Assembly of kiwifruit Actinidia rufa.</title>
        <authorList>
            <person name="Sugita-Konishi S."/>
            <person name="Sato K."/>
            <person name="Mori E."/>
            <person name="Abe Y."/>
            <person name="Kisaki G."/>
            <person name="Hamano K."/>
            <person name="Suezawa K."/>
            <person name="Otani M."/>
            <person name="Fukuda T."/>
            <person name="Manabe T."/>
            <person name="Gomi K."/>
            <person name="Tabuchi M."/>
            <person name="Akimitsu K."/>
            <person name="Kataoka I."/>
        </authorList>
    </citation>
    <scope>NUCLEOTIDE SEQUENCE [LARGE SCALE GENOMIC DNA]</scope>
    <source>
        <strain evidence="4">cv. Fuchu</strain>
    </source>
</reference>
<dbReference type="SUPFAM" id="SSF52540">
    <property type="entry name" value="P-loop containing nucleoside triphosphate hydrolases"/>
    <property type="match status" value="1"/>
</dbReference>
<evidence type="ECO:0000259" key="2">
    <source>
        <dbReference type="PROSITE" id="PS50162"/>
    </source>
</evidence>
<sequence length="843" mass="89801">MRSLRTVYAQHLRNLIAQWPPPPSHTFISCKSSPSPNPNFSQRKTIYSTSNRLANGSSAESEVPKGWTSSTSWDTHSDSRTETNHSVSPIYDPVTGRLVARRATKPTNNEAQESESRNGDESSKERAYGGVRTENLVSGLEQGLGFGDVSESGNRDESSKERTYGGVRRENVASGSEQGVMFGDFVGNRKKGKSKTTWVCSSCGNSDGQWWGTCRYCKSVGTFVKLAEGVCDGEKTSGYEVSDKVARSWLPQQQLGELVPLRLTDVNRGINQTDWRIPLVGLFGTEVARVLGGGLVPGSLVLVGGDPGVGKSTLLLQIAGMIAEGHAFGKPAPVVYVSGEESVEQIGNRADRMRIGTEELYLYSSTDIEIICPIKNLGSSGDGEVVALRRERPRTAAIDRGGRRLGKEGEISGGKSWGFPIFGGYPPRITTPTQPLDVSIKLAKFTAPRKWYRETPGSARSRVVVVGSCGVADGGWAGGNHEMVNNRRKKKKGFGGGCGRVVEVAYSGGQWRAGVLGLEDILEKIQPLSPRALIVDSIQTVYLRGVTGSAGGLPQVKECTSALLRFAKKTSIPVLLVSTKLRNLSDLFASVQCLGVYVTAPAITIAITATTTFTLLPAMKHGYVYGYWYWYDTGMARMAATPIISLSLLPHHRSTAQLSPVSAATTTIAAATTTTLLPTHTAAIAVTPLVMAAAISVTTGHVTKSGDIAGPRVLEHIVDVVLYMEGEKHSAYRLLRSVKNRFGSTDELGVFEMAQSGLQAVSNPSEMFLSEQPSDSDVLAGLAVAAIMDGSRTFLIEIQMGGDGGGMTAVAVIVEVVEVGMVVVVVSGGGSIGIDSDDDGGVV</sequence>
<dbReference type="GO" id="GO:0005524">
    <property type="term" value="F:ATP binding"/>
    <property type="evidence" value="ECO:0007669"/>
    <property type="project" value="InterPro"/>
</dbReference>
<dbReference type="PANTHER" id="PTHR32472:SF10">
    <property type="entry name" value="DNA REPAIR PROTEIN RADA-LIKE PROTEIN"/>
    <property type="match status" value="1"/>
</dbReference>
<dbReference type="InterPro" id="IPR003593">
    <property type="entry name" value="AAA+_ATPase"/>
</dbReference>
<proteinExistence type="predicted"/>
<dbReference type="SMART" id="SM00382">
    <property type="entry name" value="AAA"/>
    <property type="match status" value="1"/>
</dbReference>
<dbReference type="EMBL" id="BJWL01000011">
    <property type="protein sequence ID" value="GFY97099.1"/>
    <property type="molecule type" value="Genomic_DNA"/>
</dbReference>
<protein>
    <submittedName>
        <fullName evidence="3">DNA repair protein RadA-like protein</fullName>
    </submittedName>
</protein>